<gene>
    <name evidence="1" type="ORF">Ddye_027537</name>
</gene>
<accession>A0AAD9TPB6</accession>
<dbReference type="Proteomes" id="UP001280121">
    <property type="component" value="Unassembled WGS sequence"/>
</dbReference>
<name>A0AAD9TPB6_9ROSI</name>
<dbReference type="EMBL" id="JANJYI010000008">
    <property type="protein sequence ID" value="KAK2639742.1"/>
    <property type="molecule type" value="Genomic_DNA"/>
</dbReference>
<sequence length="156" mass="17939">MEIYRSYYLIIITTISIALECPPRHLLPSLHHRNKRNKRNSRNNYTRTRWKKDFKFFFQLITNHRIQQALHSPFEPHYEGSNQVTTVKQLKKSNELRAANTSKEDAHQVKIQVEEVRGTQGAFVRGTQGASVAIGTTTIGVLPISFVSPNQPDIEP</sequence>
<organism evidence="1 2">
    <name type="scientific">Dipteronia dyeriana</name>
    <dbReference type="NCBI Taxonomy" id="168575"/>
    <lineage>
        <taxon>Eukaryota</taxon>
        <taxon>Viridiplantae</taxon>
        <taxon>Streptophyta</taxon>
        <taxon>Embryophyta</taxon>
        <taxon>Tracheophyta</taxon>
        <taxon>Spermatophyta</taxon>
        <taxon>Magnoliopsida</taxon>
        <taxon>eudicotyledons</taxon>
        <taxon>Gunneridae</taxon>
        <taxon>Pentapetalae</taxon>
        <taxon>rosids</taxon>
        <taxon>malvids</taxon>
        <taxon>Sapindales</taxon>
        <taxon>Sapindaceae</taxon>
        <taxon>Hippocastanoideae</taxon>
        <taxon>Acereae</taxon>
        <taxon>Dipteronia</taxon>
    </lineage>
</organism>
<evidence type="ECO:0000313" key="1">
    <source>
        <dbReference type="EMBL" id="KAK2639742.1"/>
    </source>
</evidence>
<reference evidence="1" key="1">
    <citation type="journal article" date="2023" name="Plant J.">
        <title>Genome sequences and population genomics provide insights into the demographic history, inbreeding, and mutation load of two 'living fossil' tree species of Dipteronia.</title>
        <authorList>
            <person name="Feng Y."/>
            <person name="Comes H.P."/>
            <person name="Chen J."/>
            <person name="Zhu S."/>
            <person name="Lu R."/>
            <person name="Zhang X."/>
            <person name="Li P."/>
            <person name="Qiu J."/>
            <person name="Olsen K.M."/>
            <person name="Qiu Y."/>
        </authorList>
    </citation>
    <scope>NUCLEOTIDE SEQUENCE</scope>
    <source>
        <strain evidence="1">KIB01</strain>
    </source>
</reference>
<dbReference type="AlphaFoldDB" id="A0AAD9TPB6"/>
<evidence type="ECO:0000313" key="2">
    <source>
        <dbReference type="Proteomes" id="UP001280121"/>
    </source>
</evidence>
<proteinExistence type="predicted"/>
<keyword evidence="2" id="KW-1185">Reference proteome</keyword>
<protein>
    <submittedName>
        <fullName evidence="1">Uncharacterized protein</fullName>
    </submittedName>
</protein>
<comment type="caution">
    <text evidence="1">The sequence shown here is derived from an EMBL/GenBank/DDBJ whole genome shotgun (WGS) entry which is preliminary data.</text>
</comment>